<feature type="transmembrane region" description="Helical" evidence="6">
    <location>
        <begin position="62"/>
        <end position="85"/>
    </location>
</feature>
<dbReference type="AlphaFoldDB" id="A0AAN8N9X6"/>
<dbReference type="PANTHER" id="PTHR33048">
    <property type="entry name" value="PTH11-LIKE INTEGRAL MEMBRANE PROTEIN (AFU_ORTHOLOGUE AFUA_5G11245)"/>
    <property type="match status" value="1"/>
</dbReference>
<protein>
    <recommendedName>
        <fullName evidence="7">Rhodopsin domain-containing protein</fullName>
    </recommendedName>
</protein>
<dbReference type="PANTHER" id="PTHR33048:SF2">
    <property type="entry name" value="SRPK"/>
    <property type="match status" value="1"/>
</dbReference>
<feature type="transmembrane region" description="Helical" evidence="6">
    <location>
        <begin position="235"/>
        <end position="257"/>
    </location>
</feature>
<evidence type="ECO:0000256" key="6">
    <source>
        <dbReference type="SAM" id="Phobius"/>
    </source>
</evidence>
<evidence type="ECO:0000313" key="9">
    <source>
        <dbReference type="Proteomes" id="UP001307849"/>
    </source>
</evidence>
<sequence length="420" mass="46015">MDTSMMTPEEIAAMQAAQKAAVEAFYKEAWTLLAIALLFIMGRLYARFTLSGGFHAFKADDYLMVFAGVVYSMETTAAYCVGFLARGLANNGMTPEQRQALVPGSEEWNIRITGVKIQLIGWSLYTLLLWLLKGCLLIFYSRLTDGLGQQTIKIRVGAVMLITTYIAVILSIHLGCHPYRQNFQINPEPPNACQPAISKIDCYVTVVLNVLTDMYLMYIPLPLLWKAQIPLKRKFLLIAMFSGGCFIITAGILRVGFILADPIGGALAAGSWACRETFVSVIIGNIPMIYPLFMRGVSSVRSMYASGTARTYGSNKSNGTAMELPRYNNSSKNKKAQYSVGRTILNATESEERIMASKGNEGIKADVTYEVKSAPASINEDTSSGRSDNYGRSAGYTVSIAAAPTGTDHTTHHHHSNSRN</sequence>
<evidence type="ECO:0000313" key="8">
    <source>
        <dbReference type="EMBL" id="KAK6510606.1"/>
    </source>
</evidence>
<evidence type="ECO:0000259" key="7">
    <source>
        <dbReference type="Pfam" id="PF20684"/>
    </source>
</evidence>
<keyword evidence="9" id="KW-1185">Reference proteome</keyword>
<keyword evidence="3 6" id="KW-1133">Transmembrane helix</keyword>
<dbReference type="EMBL" id="JAVHJM010000007">
    <property type="protein sequence ID" value="KAK6510606.1"/>
    <property type="molecule type" value="Genomic_DNA"/>
</dbReference>
<comment type="caution">
    <text evidence="8">The sequence shown here is derived from an EMBL/GenBank/DDBJ whole genome shotgun (WGS) entry which is preliminary data.</text>
</comment>
<comment type="subcellular location">
    <subcellularLocation>
        <location evidence="1">Membrane</location>
        <topology evidence="1">Multi-pass membrane protein</topology>
    </subcellularLocation>
</comment>
<keyword evidence="2 6" id="KW-0812">Transmembrane</keyword>
<evidence type="ECO:0000256" key="3">
    <source>
        <dbReference type="ARBA" id="ARBA00022989"/>
    </source>
</evidence>
<feature type="transmembrane region" description="Helical" evidence="6">
    <location>
        <begin position="29"/>
        <end position="50"/>
    </location>
</feature>
<organism evidence="8 9">
    <name type="scientific">Arthrobotrys conoides</name>
    <dbReference type="NCBI Taxonomy" id="74498"/>
    <lineage>
        <taxon>Eukaryota</taxon>
        <taxon>Fungi</taxon>
        <taxon>Dikarya</taxon>
        <taxon>Ascomycota</taxon>
        <taxon>Pezizomycotina</taxon>
        <taxon>Orbiliomycetes</taxon>
        <taxon>Orbiliales</taxon>
        <taxon>Orbiliaceae</taxon>
        <taxon>Arthrobotrys</taxon>
    </lineage>
</organism>
<evidence type="ECO:0000256" key="1">
    <source>
        <dbReference type="ARBA" id="ARBA00004141"/>
    </source>
</evidence>
<feature type="transmembrane region" description="Helical" evidence="6">
    <location>
        <begin position="119"/>
        <end position="140"/>
    </location>
</feature>
<feature type="transmembrane region" description="Helical" evidence="6">
    <location>
        <begin position="152"/>
        <end position="174"/>
    </location>
</feature>
<dbReference type="InterPro" id="IPR052337">
    <property type="entry name" value="SAT4-like"/>
</dbReference>
<dbReference type="Pfam" id="PF20684">
    <property type="entry name" value="Fung_rhodopsin"/>
    <property type="match status" value="1"/>
</dbReference>
<name>A0AAN8N9X6_9PEZI</name>
<dbReference type="GO" id="GO:0016020">
    <property type="term" value="C:membrane"/>
    <property type="evidence" value="ECO:0007669"/>
    <property type="project" value="UniProtKB-SubCell"/>
</dbReference>
<gene>
    <name evidence="8" type="ORF">TWF506_009709</name>
</gene>
<dbReference type="Proteomes" id="UP001307849">
    <property type="component" value="Unassembled WGS sequence"/>
</dbReference>
<feature type="transmembrane region" description="Helical" evidence="6">
    <location>
        <begin position="277"/>
        <end position="293"/>
    </location>
</feature>
<evidence type="ECO:0000256" key="5">
    <source>
        <dbReference type="ARBA" id="ARBA00038359"/>
    </source>
</evidence>
<dbReference type="InterPro" id="IPR049326">
    <property type="entry name" value="Rhodopsin_dom_fungi"/>
</dbReference>
<evidence type="ECO:0000256" key="2">
    <source>
        <dbReference type="ARBA" id="ARBA00022692"/>
    </source>
</evidence>
<feature type="domain" description="Rhodopsin" evidence="7">
    <location>
        <begin position="43"/>
        <end position="294"/>
    </location>
</feature>
<reference evidence="8 9" key="1">
    <citation type="submission" date="2019-10" db="EMBL/GenBank/DDBJ databases">
        <authorList>
            <person name="Palmer J.M."/>
        </authorList>
    </citation>
    <scope>NUCLEOTIDE SEQUENCE [LARGE SCALE GENOMIC DNA]</scope>
    <source>
        <strain evidence="8 9">TWF506</strain>
    </source>
</reference>
<accession>A0AAN8N9X6</accession>
<evidence type="ECO:0000256" key="4">
    <source>
        <dbReference type="ARBA" id="ARBA00023136"/>
    </source>
</evidence>
<keyword evidence="4 6" id="KW-0472">Membrane</keyword>
<comment type="similarity">
    <text evidence="5">Belongs to the SAT4 family.</text>
</comment>
<proteinExistence type="inferred from homology"/>